<protein>
    <recommendedName>
        <fullName evidence="5">F-box domain-containing protein</fullName>
    </recommendedName>
</protein>
<evidence type="ECO:0000256" key="1">
    <source>
        <dbReference type="SAM" id="Coils"/>
    </source>
</evidence>
<feature type="region of interest" description="Disordered" evidence="2">
    <location>
        <begin position="31"/>
        <end position="52"/>
    </location>
</feature>
<keyword evidence="4" id="KW-1185">Reference proteome</keyword>
<sequence>MESRIAPIDVRFKPATCHLFFNRPFESYRQESESREKADLPREQQSRGAQRQIVGDIQSFRTSLGSKETQPKLTLENSMEDLRVAQVDARFCHSDYTPSRAERCQLEEILQGEVEKLEQCREEIASLEETLKSLKARKRGLDDNIRHCRSVLAVHRQVPTEIWDMIFTHLCLSLHNYSFEINHNTEYRLGEDVEIPIIETPTILLSQVCSRWRQIVHGLPRLWTSISVELQALPYDITESLLLHFSKARDHPLRVRIVRDADEPRPPLSDYGRDAWRVLEQSLYRCKVLVFEVSHLDFLEVGNLSFPQLEHFCEEAYRFGTTEDETPWFWEAIHRAPKLRSASVWSFHDKLPCSRLVSLHIRPLNRDEIRLLLDTLPTCEYLKDLTLEGLYAIAHMQPAVLERAAPSLKELTISPGRCGLRHDNPILSSFLTSLSMPSLVSFKLTCEEGWPPSLLTVTQRSPSLERFTFCTHIANGEDDVSTYPLLPLFQSLAGLKQFELYVGAGNSSWENKGNGTENTLFGNEILSAVLSNLRITPDSHILVPKLEVLSLRLFPVALNSKAVDEVEEVLLSRYMTSRPLREFHLHRTSAKWEEIGKVAVNPSIAERVREIGRRLGSQVVVADHASG</sequence>
<dbReference type="InterPro" id="IPR032675">
    <property type="entry name" value="LRR_dom_sf"/>
</dbReference>
<evidence type="ECO:0000256" key="2">
    <source>
        <dbReference type="SAM" id="MobiDB-lite"/>
    </source>
</evidence>
<dbReference type="Gene3D" id="3.80.10.10">
    <property type="entry name" value="Ribonuclease Inhibitor"/>
    <property type="match status" value="1"/>
</dbReference>
<dbReference type="Proteomes" id="UP001465976">
    <property type="component" value="Unassembled WGS sequence"/>
</dbReference>
<evidence type="ECO:0008006" key="5">
    <source>
        <dbReference type="Google" id="ProtNLM"/>
    </source>
</evidence>
<feature type="coiled-coil region" evidence="1">
    <location>
        <begin position="110"/>
        <end position="144"/>
    </location>
</feature>
<comment type="caution">
    <text evidence="3">The sequence shown here is derived from an EMBL/GenBank/DDBJ whole genome shotgun (WGS) entry which is preliminary data.</text>
</comment>
<evidence type="ECO:0000313" key="4">
    <source>
        <dbReference type="Proteomes" id="UP001465976"/>
    </source>
</evidence>
<dbReference type="EMBL" id="JBAHYK010000004">
    <property type="protein sequence ID" value="KAL0581763.1"/>
    <property type="molecule type" value="Genomic_DNA"/>
</dbReference>
<proteinExistence type="predicted"/>
<name>A0ABR3G274_9AGAR</name>
<reference evidence="3 4" key="1">
    <citation type="submission" date="2024-02" db="EMBL/GenBank/DDBJ databases">
        <title>A draft genome for the cacao thread blight pathogen Marasmius crinis-equi.</title>
        <authorList>
            <person name="Cohen S.P."/>
            <person name="Baruah I.K."/>
            <person name="Amoako-Attah I."/>
            <person name="Bukari Y."/>
            <person name="Meinhardt L.W."/>
            <person name="Bailey B.A."/>
        </authorList>
    </citation>
    <scope>NUCLEOTIDE SEQUENCE [LARGE SCALE GENOMIC DNA]</scope>
    <source>
        <strain evidence="3 4">GH-76</strain>
    </source>
</reference>
<keyword evidence="1" id="KW-0175">Coiled coil</keyword>
<dbReference type="Gene3D" id="1.20.1280.50">
    <property type="match status" value="1"/>
</dbReference>
<evidence type="ECO:0000313" key="3">
    <source>
        <dbReference type="EMBL" id="KAL0581763.1"/>
    </source>
</evidence>
<feature type="compositionally biased region" description="Basic and acidic residues" evidence="2">
    <location>
        <begin position="31"/>
        <end position="45"/>
    </location>
</feature>
<accession>A0ABR3G274</accession>
<organism evidence="3 4">
    <name type="scientific">Marasmius crinis-equi</name>
    <dbReference type="NCBI Taxonomy" id="585013"/>
    <lineage>
        <taxon>Eukaryota</taxon>
        <taxon>Fungi</taxon>
        <taxon>Dikarya</taxon>
        <taxon>Basidiomycota</taxon>
        <taxon>Agaricomycotina</taxon>
        <taxon>Agaricomycetes</taxon>
        <taxon>Agaricomycetidae</taxon>
        <taxon>Agaricales</taxon>
        <taxon>Marasmiineae</taxon>
        <taxon>Marasmiaceae</taxon>
        <taxon>Marasmius</taxon>
    </lineage>
</organism>
<gene>
    <name evidence="3" type="ORF">V5O48_000240</name>
</gene>